<evidence type="ECO:0000256" key="2">
    <source>
        <dbReference type="ARBA" id="ARBA00023125"/>
    </source>
</evidence>
<dbReference type="PRINTS" id="PR00035">
    <property type="entry name" value="HTHGNTR"/>
</dbReference>
<dbReference type="InterPro" id="IPR050679">
    <property type="entry name" value="Bact_HTH_transcr_reg"/>
</dbReference>
<dbReference type="Proteomes" id="UP000481417">
    <property type="component" value="Unassembled WGS sequence"/>
</dbReference>
<dbReference type="CDD" id="cd07377">
    <property type="entry name" value="WHTH_GntR"/>
    <property type="match status" value="1"/>
</dbReference>
<dbReference type="Pfam" id="PF00392">
    <property type="entry name" value="GntR"/>
    <property type="match status" value="1"/>
</dbReference>
<dbReference type="AlphaFoldDB" id="A0A6L6HSZ4"/>
<keyword evidence="3" id="KW-0804">Transcription</keyword>
<dbReference type="PANTHER" id="PTHR44846:SF17">
    <property type="entry name" value="GNTR-FAMILY TRANSCRIPTIONAL REGULATOR"/>
    <property type="match status" value="1"/>
</dbReference>
<dbReference type="InterPro" id="IPR000524">
    <property type="entry name" value="Tscrpt_reg_HTH_GntR"/>
</dbReference>
<dbReference type="SUPFAM" id="SSF46785">
    <property type="entry name" value="Winged helix' DNA-binding domain"/>
    <property type="match status" value="1"/>
</dbReference>
<evidence type="ECO:0000256" key="3">
    <source>
        <dbReference type="ARBA" id="ARBA00023163"/>
    </source>
</evidence>
<evidence type="ECO:0000259" key="4">
    <source>
        <dbReference type="PROSITE" id="PS50949"/>
    </source>
</evidence>
<dbReference type="GO" id="GO:0045892">
    <property type="term" value="P:negative regulation of DNA-templated transcription"/>
    <property type="evidence" value="ECO:0007669"/>
    <property type="project" value="TreeGrafter"/>
</dbReference>
<comment type="caution">
    <text evidence="5">The sequence shown here is derived from an EMBL/GenBank/DDBJ whole genome shotgun (WGS) entry which is preliminary data.</text>
</comment>
<evidence type="ECO:0000313" key="5">
    <source>
        <dbReference type="EMBL" id="MTE01205.1"/>
    </source>
</evidence>
<dbReference type="InterPro" id="IPR036388">
    <property type="entry name" value="WH-like_DNA-bd_sf"/>
</dbReference>
<reference evidence="5 6" key="1">
    <citation type="submission" date="2019-11" db="EMBL/GenBank/DDBJ databases">
        <authorList>
            <person name="Lang L."/>
        </authorList>
    </citation>
    <scope>NUCLEOTIDE SEQUENCE [LARGE SCALE GENOMIC DNA]</scope>
    <source>
        <strain evidence="5 6">YIM 132242</strain>
    </source>
</reference>
<dbReference type="SUPFAM" id="SSF64288">
    <property type="entry name" value="Chorismate lyase-like"/>
    <property type="match status" value="1"/>
</dbReference>
<protein>
    <submittedName>
        <fullName evidence="5">GntR family transcriptional regulator</fullName>
    </submittedName>
</protein>
<dbReference type="PANTHER" id="PTHR44846">
    <property type="entry name" value="MANNOSYL-D-GLYCERATE TRANSPORT/METABOLISM SYSTEM REPRESSOR MNGR-RELATED"/>
    <property type="match status" value="1"/>
</dbReference>
<organism evidence="5 6">
    <name type="scientific">Paracoccus lichenicola</name>
    <dbReference type="NCBI Taxonomy" id="2665644"/>
    <lineage>
        <taxon>Bacteria</taxon>
        <taxon>Pseudomonadati</taxon>
        <taxon>Pseudomonadota</taxon>
        <taxon>Alphaproteobacteria</taxon>
        <taxon>Rhodobacterales</taxon>
        <taxon>Paracoccaceae</taxon>
        <taxon>Paracoccus</taxon>
    </lineage>
</organism>
<keyword evidence="1" id="KW-0805">Transcription regulation</keyword>
<evidence type="ECO:0000256" key="1">
    <source>
        <dbReference type="ARBA" id="ARBA00023015"/>
    </source>
</evidence>
<feature type="domain" description="HTH gntR-type" evidence="4">
    <location>
        <begin position="77"/>
        <end position="145"/>
    </location>
</feature>
<evidence type="ECO:0000313" key="6">
    <source>
        <dbReference type="Proteomes" id="UP000481417"/>
    </source>
</evidence>
<dbReference type="PROSITE" id="PS50949">
    <property type="entry name" value="HTH_GNTR"/>
    <property type="match status" value="1"/>
</dbReference>
<keyword evidence="6" id="KW-1185">Reference proteome</keyword>
<dbReference type="Gene3D" id="3.40.1410.10">
    <property type="entry name" value="Chorismate lyase-like"/>
    <property type="match status" value="1"/>
</dbReference>
<proteinExistence type="predicted"/>
<dbReference type="Gene3D" id="1.10.10.10">
    <property type="entry name" value="Winged helix-like DNA-binding domain superfamily/Winged helix DNA-binding domain"/>
    <property type="match status" value="1"/>
</dbReference>
<keyword evidence="2" id="KW-0238">DNA-binding</keyword>
<dbReference type="InterPro" id="IPR028978">
    <property type="entry name" value="Chorismate_lyase_/UTRA_dom_sf"/>
</dbReference>
<dbReference type="EMBL" id="WMBT01000008">
    <property type="protein sequence ID" value="MTE01205.1"/>
    <property type="molecule type" value="Genomic_DNA"/>
</dbReference>
<name>A0A6L6HSZ4_9RHOB</name>
<dbReference type="SMART" id="SM00345">
    <property type="entry name" value="HTH_GNTR"/>
    <property type="match status" value="1"/>
</dbReference>
<gene>
    <name evidence="5" type="ORF">GIY56_13000</name>
</gene>
<dbReference type="GO" id="GO:0003700">
    <property type="term" value="F:DNA-binding transcription factor activity"/>
    <property type="evidence" value="ECO:0007669"/>
    <property type="project" value="InterPro"/>
</dbReference>
<dbReference type="InterPro" id="IPR036390">
    <property type="entry name" value="WH_DNA-bd_sf"/>
</dbReference>
<dbReference type="GO" id="GO:0003677">
    <property type="term" value="F:DNA binding"/>
    <property type="evidence" value="ECO:0007669"/>
    <property type="project" value="UniProtKB-KW"/>
</dbReference>
<sequence>MPMWTGIPPTAGRRGVVGTTRDCRSFCVSSPPMAYVGGGRQIGRVGGILRACHGCPRASPGRTELMNHPKKTTGRIIPLWERIAEELRTRIADGSLPVDSYLPNEIDLAGQYGVSRNTIRASLRQLADQGLITRIRKKGSRVVKKEEIPVVRTTVNPFIALREIHAKSRLRIDSFEPFAGITGLCRDYTPFGRDSSDWLRLSCYRILDKTQEPWNPITLYFPRELEEAARRMGKTKASAIDTIGDLGLGRAMSARTFAQPVLMPDDCADYLKIPRKMLATQITTLYFNADDHFFHLSVSLNPVDRFQIELTFQP</sequence>
<accession>A0A6L6HSZ4</accession>